<accession>A0ABS3IBR4</accession>
<evidence type="ECO:0000313" key="2">
    <source>
        <dbReference type="EMBL" id="MBO0609839.1"/>
    </source>
</evidence>
<dbReference type="EMBL" id="JAFMPK010000045">
    <property type="protein sequence ID" value="MBO0609839.1"/>
    <property type="molecule type" value="Genomic_DNA"/>
</dbReference>
<reference evidence="2 3" key="1">
    <citation type="submission" date="2021-03" db="EMBL/GenBank/DDBJ databases">
        <authorList>
            <person name="Xin L."/>
        </authorList>
    </citation>
    <scope>NUCLEOTIDE SEQUENCE [LARGE SCALE GENOMIC DNA]</scope>
    <source>
        <strain evidence="2 3">XHU 5031</strain>
    </source>
</reference>
<evidence type="ECO:0000313" key="3">
    <source>
        <dbReference type="Proteomes" id="UP000664617"/>
    </source>
</evidence>
<keyword evidence="3" id="KW-1185">Reference proteome</keyword>
<dbReference type="Proteomes" id="UP000664617">
    <property type="component" value="Unassembled WGS sequence"/>
</dbReference>
<feature type="signal peptide" evidence="1">
    <location>
        <begin position="1"/>
        <end position="28"/>
    </location>
</feature>
<comment type="caution">
    <text evidence="2">The sequence shown here is derived from an EMBL/GenBank/DDBJ whole genome shotgun (WGS) entry which is preliminary data.</text>
</comment>
<proteinExistence type="predicted"/>
<evidence type="ECO:0008006" key="4">
    <source>
        <dbReference type="Google" id="ProtNLM"/>
    </source>
</evidence>
<protein>
    <recommendedName>
        <fullName evidence="4">Secreted protein</fullName>
    </recommendedName>
</protein>
<evidence type="ECO:0000256" key="1">
    <source>
        <dbReference type="SAM" id="SignalP"/>
    </source>
</evidence>
<dbReference type="RefSeq" id="WP_207275791.1">
    <property type="nucleotide sequence ID" value="NZ_JAFMPK010000045.1"/>
</dbReference>
<feature type="chain" id="PRO_5046581337" description="Secreted protein" evidence="1">
    <location>
        <begin position="29"/>
        <end position="109"/>
    </location>
</feature>
<reference evidence="3" key="2">
    <citation type="submission" date="2023-07" db="EMBL/GenBank/DDBJ databases">
        <title>Myceligenerans salitolerans sp. nov., a halotolerant actinomycete isolated from a salt lake in Xinjiang, China.</title>
        <authorList>
            <person name="Guan T."/>
        </authorList>
    </citation>
    <scope>NUCLEOTIDE SEQUENCE [LARGE SCALE GENOMIC DNA]</scope>
    <source>
        <strain evidence="3">XHU 5031</strain>
    </source>
</reference>
<gene>
    <name evidence="2" type="ORF">J0911_12465</name>
</gene>
<organism evidence="2 3">
    <name type="scientific">Myceligenerans salitolerans</name>
    <dbReference type="NCBI Taxonomy" id="1230528"/>
    <lineage>
        <taxon>Bacteria</taxon>
        <taxon>Bacillati</taxon>
        <taxon>Actinomycetota</taxon>
        <taxon>Actinomycetes</taxon>
        <taxon>Micrococcales</taxon>
        <taxon>Promicromonosporaceae</taxon>
        <taxon>Myceligenerans</taxon>
    </lineage>
</organism>
<name>A0ABS3IBR4_9MICO</name>
<keyword evidence="1" id="KW-0732">Signal</keyword>
<sequence length="109" mass="11728">MIRTKKRLAAAALVFGGLLAVSAPPASATPFTEGINFFSGDLTGESVTYPGTVEGCVVLPFVAHSELNYTDTGIRVYESTDCTGHAKTFPGRDLHSFLRFDARSFEPVR</sequence>